<evidence type="ECO:0000313" key="1">
    <source>
        <dbReference type="EMBL" id="WND03418.1"/>
    </source>
</evidence>
<dbReference type="RefSeq" id="WP_310799271.1">
    <property type="nucleotide sequence ID" value="NZ_CP123872.1"/>
</dbReference>
<dbReference type="Gene3D" id="1.25.10.10">
    <property type="entry name" value="Leucine-rich Repeat Variant"/>
    <property type="match status" value="1"/>
</dbReference>
<dbReference type="InterPro" id="IPR016024">
    <property type="entry name" value="ARM-type_fold"/>
</dbReference>
<dbReference type="AlphaFoldDB" id="A0AA52EGV0"/>
<keyword evidence="2" id="KW-1185">Reference proteome</keyword>
<accession>A0AA52EGV0</accession>
<name>A0AA52EGV0_9PROT</name>
<protein>
    <submittedName>
        <fullName evidence="1">DUF2336 domain-containing protein</fullName>
    </submittedName>
</protein>
<dbReference type="KEGG" id="tmk:QGN29_03415"/>
<sequence>MVFNKLKNLFSGGDKKPVTYEEARVMLSKGNKKDRLLLAQQKDARPEVLYYLADDKDPDVRAKIASNPATPVQADTLLSKDESEEVRLELARKIGRIVPDMDPSDQEVLQETTIEILEDLAKDQEPKIRSLIADAIKHLEAIPKDIVTKLAKDVEDVVCGPILQYSPLLNDDDLREIIAAGTSSGALKAIAERAGLSQDVSDDVVSSLDVPAIAALLTNEKAQIREDTLDRIIDQASSVEELHKPLALRPQLSIRAMKRIAGFVASALVFAMMEQSTLEEDLAEDILEKVRERVEGERLEQSEEMAIAKQARDFMDRGLLDDAFIVKQVEESNRELIIQCLALMADLSSKIVRKIILSKSGRAVTALSWRAQLKMRTAYAIQTKLALVPSAQLLHGKGGEKYPIDEDELDWHLSYFIDQAD</sequence>
<proteinExistence type="predicted"/>
<dbReference type="SUPFAM" id="SSF48371">
    <property type="entry name" value="ARM repeat"/>
    <property type="match status" value="1"/>
</dbReference>
<dbReference type="Proteomes" id="UP001268683">
    <property type="component" value="Chromosome"/>
</dbReference>
<dbReference type="InterPro" id="IPR019285">
    <property type="entry name" value="DUF2336"/>
</dbReference>
<organism evidence="1 2">
    <name type="scientific">Temperatibacter marinus</name>
    <dbReference type="NCBI Taxonomy" id="1456591"/>
    <lineage>
        <taxon>Bacteria</taxon>
        <taxon>Pseudomonadati</taxon>
        <taxon>Pseudomonadota</taxon>
        <taxon>Alphaproteobacteria</taxon>
        <taxon>Kordiimonadales</taxon>
        <taxon>Temperatibacteraceae</taxon>
        <taxon>Temperatibacter</taxon>
    </lineage>
</organism>
<evidence type="ECO:0000313" key="2">
    <source>
        <dbReference type="Proteomes" id="UP001268683"/>
    </source>
</evidence>
<reference evidence="1" key="1">
    <citation type="submission" date="2023-04" db="EMBL/GenBank/DDBJ databases">
        <title>Complete genome sequence of Temperatibacter marinus.</title>
        <authorList>
            <person name="Rong J.-C."/>
            <person name="Yi M.-L."/>
            <person name="Zhao Q."/>
        </authorList>
    </citation>
    <scope>NUCLEOTIDE SEQUENCE</scope>
    <source>
        <strain evidence="1">NBRC 110045</strain>
    </source>
</reference>
<gene>
    <name evidence="1" type="ORF">QGN29_03415</name>
</gene>
<dbReference type="Pfam" id="PF10098">
    <property type="entry name" value="DUF2336"/>
    <property type="match status" value="1"/>
</dbReference>
<dbReference type="EMBL" id="CP123872">
    <property type="protein sequence ID" value="WND03418.1"/>
    <property type="molecule type" value="Genomic_DNA"/>
</dbReference>
<dbReference type="InterPro" id="IPR011989">
    <property type="entry name" value="ARM-like"/>
</dbReference>